<dbReference type="InterPro" id="IPR055097">
    <property type="entry name" value="Ig_NUP210_2nd"/>
</dbReference>
<feature type="domain" description="NUP210 Ig-like" evidence="2">
    <location>
        <begin position="142"/>
        <end position="219"/>
    </location>
</feature>
<dbReference type="Pfam" id="PF26182">
    <property type="entry name" value="Ig_NUP210_5th"/>
    <property type="match status" value="1"/>
</dbReference>
<dbReference type="InterPro" id="IPR055098">
    <property type="entry name" value="Ig_NUP210_3rd"/>
</dbReference>
<sequence>MVATRHVLECDVIVDDIHSIKIDTTTQELYLHNTPASLVVIGYDEFGNTFSSLDGIPFEWKIDTGHEDLKTTGDGVLRFLTWTESEYTTRSRIGLLEAEGMQGNMQLVSGLRTGSAVVSATLRESAYSHVQSAKVRLLVMANAQLNPPALYLIPNSLARFRVNVVRQDADEEITMPSKQYYLDVADGTIIELDSGTGPSITAQKYGQTTVTLLDRNVEEAIEMLGSGNSDGSETETQMLAHHRRPTSIVCVVEPAYFRFTVQPVGEDARLCVTAAHQSLSQVPSQGQYSHWTLEIGKTYRLSLDLYDQNNHRILPADNIRISVVFPDDAFNVSGSAENGTAHTIIPHKAGTFTIKSTLEGVIKKTGEMKLLSHPVTGSQEMIVYSPLSVFPNQVNIAWDVSMNTSEGYALAAEGGSGDYVWTVLPTSGFSPSEVQISRAKEVVTVSSKGILFAKGIGTALIVVSDLRNPGMCSHSVIRVSSVASLNFSPGRAEVYLPRQPLSDDEGRLSSLLSARFISSDLKDLVPNPAVGDMPLDNHEKINNAILSVGLKAGDVEGNLLTYCHNLPIQVRPKDSSMVRVLPGIHYLPPSTDGFNYSTVCAFVRVVGLRVGFTELEVFYSSRENLEELAVHARSPISVYRDISFLPNTAVVAVAVGSSRRISCINGPLPWHLDSGSHFVKLNFTEHLDGKRYPSVLQYPQSFALQENSSISGHNFVLRCESLGNFKVTVIVGNRPSSTNPSPAVLSTALSLICDVPSKLSSFPIWIFRPYRPSYPRAPSSTVPWEIRMTLFLFPIMLH</sequence>
<feature type="domain" description="NUP210 fourth Ig-like" evidence="4">
    <location>
        <begin position="290"/>
        <end position="366"/>
    </location>
</feature>
<name>A0ABR4QJE9_9CEST</name>
<evidence type="ECO:0008006" key="7">
    <source>
        <dbReference type="Google" id="ProtNLM"/>
    </source>
</evidence>
<dbReference type="InterPro" id="IPR008964">
    <property type="entry name" value="Invasin/intimin_cell_adhesion"/>
</dbReference>
<evidence type="ECO:0000259" key="1">
    <source>
        <dbReference type="Pfam" id="PF22962"/>
    </source>
</evidence>
<dbReference type="InterPro" id="IPR056897">
    <property type="entry name" value="Ig_NUP210_4th"/>
</dbReference>
<proteinExistence type="predicted"/>
<feature type="domain" description="NUP210 Ig-like" evidence="1">
    <location>
        <begin position="648"/>
        <end position="754"/>
    </location>
</feature>
<dbReference type="InterPro" id="IPR055099">
    <property type="entry name" value="Ig_NUP210_7th"/>
</dbReference>
<organism evidence="5 6">
    <name type="scientific">Taenia crassiceps</name>
    <dbReference type="NCBI Taxonomy" id="6207"/>
    <lineage>
        <taxon>Eukaryota</taxon>
        <taxon>Metazoa</taxon>
        <taxon>Spiralia</taxon>
        <taxon>Lophotrochozoa</taxon>
        <taxon>Platyhelminthes</taxon>
        <taxon>Cestoda</taxon>
        <taxon>Eucestoda</taxon>
        <taxon>Cyclophyllidea</taxon>
        <taxon>Taeniidae</taxon>
        <taxon>Taenia</taxon>
    </lineage>
</organism>
<dbReference type="Pfam" id="PF24991">
    <property type="entry name" value="Ig_NUP210_4th"/>
    <property type="match status" value="1"/>
</dbReference>
<evidence type="ECO:0000259" key="4">
    <source>
        <dbReference type="Pfam" id="PF24991"/>
    </source>
</evidence>
<gene>
    <name evidence="5" type="ORF">TcWFU_000165</name>
</gene>
<evidence type="ECO:0000259" key="3">
    <source>
        <dbReference type="Pfam" id="PF22969"/>
    </source>
</evidence>
<dbReference type="Pfam" id="PF22969">
    <property type="entry name" value="Ig_NUP210_2nd"/>
    <property type="match status" value="1"/>
</dbReference>
<dbReference type="InterPro" id="IPR045197">
    <property type="entry name" value="NUP210-like"/>
</dbReference>
<evidence type="ECO:0000313" key="6">
    <source>
        <dbReference type="Proteomes" id="UP001651158"/>
    </source>
</evidence>
<protein>
    <recommendedName>
        <fullName evidence="7">Nuclear pore membrane glycoprotein 210</fullName>
    </recommendedName>
</protein>
<evidence type="ECO:0000259" key="2">
    <source>
        <dbReference type="Pfam" id="PF22963"/>
    </source>
</evidence>
<accession>A0ABR4QJE9</accession>
<dbReference type="EMBL" id="JAKROA010000002">
    <property type="protein sequence ID" value="KAL5109652.1"/>
    <property type="molecule type" value="Genomic_DNA"/>
</dbReference>
<comment type="caution">
    <text evidence="5">The sequence shown here is derived from an EMBL/GenBank/DDBJ whole genome shotgun (WGS) entry which is preliminary data.</text>
</comment>
<reference evidence="5 6" key="1">
    <citation type="journal article" date="2022" name="Front. Cell. Infect. Microbiol.">
        <title>The Genomes of Two Strains of Taenia crassiceps the Animal Model for the Study of Human Cysticercosis.</title>
        <authorList>
            <person name="Bobes R.J."/>
            <person name="Estrada K."/>
            <person name="Rios-Valencia D.G."/>
            <person name="Calderon-Gallegos A."/>
            <person name="de la Torre P."/>
            <person name="Carrero J.C."/>
            <person name="Sanchez-Flores A."/>
            <person name="Laclette J.P."/>
        </authorList>
    </citation>
    <scope>NUCLEOTIDE SEQUENCE [LARGE SCALE GENOMIC DNA]</scope>
    <source>
        <strain evidence="5">WFUcys</strain>
    </source>
</reference>
<dbReference type="PANTHER" id="PTHR23019:SF0">
    <property type="entry name" value="NUCLEAR PORE MEMBRANE GLYCOPROTEIN 210"/>
    <property type="match status" value="1"/>
</dbReference>
<dbReference type="SUPFAM" id="SSF49373">
    <property type="entry name" value="Invasin/intimin cell-adhesion fragments"/>
    <property type="match status" value="1"/>
</dbReference>
<dbReference type="Pfam" id="PF22962">
    <property type="entry name" value="Ig_NUP210_7th"/>
    <property type="match status" value="1"/>
</dbReference>
<dbReference type="PANTHER" id="PTHR23019">
    <property type="entry name" value="NUCLEAR PORE MEMBRANE GLYCOPROTEIN GP210-RELATED"/>
    <property type="match status" value="1"/>
</dbReference>
<dbReference type="Pfam" id="PF22963">
    <property type="entry name" value="Ig_NUP210_3rd"/>
    <property type="match status" value="1"/>
</dbReference>
<dbReference type="Proteomes" id="UP001651158">
    <property type="component" value="Unassembled WGS sequence"/>
</dbReference>
<keyword evidence="6" id="KW-1185">Reference proteome</keyword>
<feature type="domain" description="NUP210 Ig-like" evidence="3">
    <location>
        <begin position="24"/>
        <end position="132"/>
    </location>
</feature>
<evidence type="ECO:0000313" key="5">
    <source>
        <dbReference type="EMBL" id="KAL5109652.1"/>
    </source>
</evidence>